<gene>
    <name evidence="1" type="ORF">D2E22_0213</name>
</gene>
<keyword evidence="2" id="KW-1185">Reference proteome</keyword>
<evidence type="ECO:0000313" key="1">
    <source>
        <dbReference type="EMBL" id="RSX49752.1"/>
    </source>
</evidence>
<accession>A0A430FAC6</accession>
<reference evidence="1 2" key="1">
    <citation type="submission" date="2018-09" db="EMBL/GenBank/DDBJ databases">
        <title>Characterization of the phylogenetic diversity of five novel species belonging to the genus Bifidobacterium.</title>
        <authorList>
            <person name="Lugli G.A."/>
            <person name="Duranti S."/>
            <person name="Milani C."/>
        </authorList>
    </citation>
    <scope>NUCLEOTIDE SEQUENCE [LARGE SCALE GENOMIC DNA]</scope>
    <source>
        <strain evidence="1 2">2020B</strain>
    </source>
</reference>
<dbReference type="AlphaFoldDB" id="A0A430FAC6"/>
<dbReference type="OrthoDB" id="5143160at2"/>
<sequence>MMDLDDMMAAVRGPESSAAVGRTGMSRWVDDGPLRLSVHGCDGRAHALVRAYGLHDLTVLECRNIPVSAAGARWLAHRWEEARSSQVRRAAPRELLDTALILGAHGWVTVCSAHGLTAARPGVLARWRPVRDGNGRLRACTAIVEDTAGQMCTHVDLSACLPATARRDRLLAAVASPNAAAGRPCGDAELLMLDAERP</sequence>
<proteinExistence type="predicted"/>
<organism evidence="1 2">
    <name type="scientific">Bifidobacterium castoris</name>
    <dbReference type="NCBI Taxonomy" id="2306972"/>
    <lineage>
        <taxon>Bacteria</taxon>
        <taxon>Bacillati</taxon>
        <taxon>Actinomycetota</taxon>
        <taxon>Actinomycetes</taxon>
        <taxon>Bifidobacteriales</taxon>
        <taxon>Bifidobacteriaceae</taxon>
        <taxon>Bifidobacterium</taxon>
    </lineage>
</organism>
<dbReference type="RefSeq" id="WP_126031271.1">
    <property type="nucleotide sequence ID" value="NZ_QXGI01000001.1"/>
</dbReference>
<dbReference type="EMBL" id="QXGI01000001">
    <property type="protein sequence ID" value="RSX49752.1"/>
    <property type="molecule type" value="Genomic_DNA"/>
</dbReference>
<dbReference type="Proteomes" id="UP000288052">
    <property type="component" value="Unassembled WGS sequence"/>
</dbReference>
<comment type="caution">
    <text evidence="1">The sequence shown here is derived from an EMBL/GenBank/DDBJ whole genome shotgun (WGS) entry which is preliminary data.</text>
</comment>
<evidence type="ECO:0000313" key="2">
    <source>
        <dbReference type="Proteomes" id="UP000288052"/>
    </source>
</evidence>
<name>A0A430FAC6_9BIFI</name>
<protein>
    <submittedName>
        <fullName evidence="1">Uncharacterized protein</fullName>
    </submittedName>
</protein>